<dbReference type="GO" id="GO:0006633">
    <property type="term" value="P:fatty acid biosynthetic process"/>
    <property type="evidence" value="ECO:0007669"/>
    <property type="project" value="UniProtKB-UniRule"/>
</dbReference>
<dbReference type="HAMAP" id="MF_01815">
    <property type="entry name" value="FabH"/>
    <property type="match status" value="1"/>
</dbReference>
<feature type="region of interest" description="ACP-binding" evidence="13">
    <location>
        <begin position="256"/>
        <end position="260"/>
    </location>
</feature>
<evidence type="ECO:0000256" key="1">
    <source>
        <dbReference type="ARBA" id="ARBA00005194"/>
    </source>
</evidence>
<evidence type="ECO:0000256" key="3">
    <source>
        <dbReference type="ARBA" id="ARBA00012333"/>
    </source>
</evidence>
<comment type="subunit">
    <text evidence="13">Homodimer.</text>
</comment>
<dbReference type="GO" id="GO:0005737">
    <property type="term" value="C:cytoplasm"/>
    <property type="evidence" value="ECO:0007669"/>
    <property type="project" value="UniProtKB-SubCell"/>
</dbReference>
<keyword evidence="5 13" id="KW-0444">Lipid biosynthesis</keyword>
<evidence type="ECO:0000256" key="13">
    <source>
        <dbReference type="HAMAP-Rule" id="MF_01815"/>
    </source>
</evidence>
<comment type="similarity">
    <text evidence="2 13">Belongs to the thiolase-like superfamily. FabH family.</text>
</comment>
<keyword evidence="7 13" id="KW-0276">Fatty acid metabolism</keyword>
<evidence type="ECO:0000313" key="17">
    <source>
        <dbReference type="Proteomes" id="UP000308271"/>
    </source>
</evidence>
<comment type="pathway">
    <text evidence="1 13">Lipid metabolism; fatty acid biosynthesis.</text>
</comment>
<dbReference type="UniPathway" id="UPA00094"/>
<feature type="active site" evidence="13">
    <location>
        <position position="285"/>
    </location>
</feature>
<comment type="domain">
    <text evidence="13">The last Arg residue of the ACP-binding site is essential for the weak association between ACP/AcpP and FabH.</text>
</comment>
<dbReference type="CDD" id="cd00830">
    <property type="entry name" value="KAS_III"/>
    <property type="match status" value="1"/>
</dbReference>
<dbReference type="Pfam" id="PF08541">
    <property type="entry name" value="ACP_syn_III_C"/>
    <property type="match status" value="1"/>
</dbReference>
<evidence type="ECO:0000256" key="9">
    <source>
        <dbReference type="ARBA" id="ARBA00023160"/>
    </source>
</evidence>
<dbReference type="InterPro" id="IPR013747">
    <property type="entry name" value="ACP_syn_III_C"/>
</dbReference>
<name>A0A5C4S670_CHLTI</name>
<evidence type="ECO:0000256" key="6">
    <source>
        <dbReference type="ARBA" id="ARBA00022679"/>
    </source>
</evidence>
<dbReference type="Proteomes" id="UP000308271">
    <property type="component" value="Unassembled WGS sequence"/>
</dbReference>
<dbReference type="AlphaFoldDB" id="A0A5C4S670"/>
<dbReference type="InterPro" id="IPR016039">
    <property type="entry name" value="Thiolase-like"/>
</dbReference>
<dbReference type="FunFam" id="3.40.47.10:FF:000004">
    <property type="entry name" value="3-oxoacyl-[acyl-carrier-protein] synthase 3"/>
    <property type="match status" value="1"/>
</dbReference>
<proteinExistence type="inferred from homology"/>
<keyword evidence="6 13" id="KW-0808">Transferase</keyword>
<comment type="caution">
    <text evidence="16">The sequence shown here is derived from an EMBL/GenBank/DDBJ whole genome shotgun (WGS) entry which is preliminary data.</text>
</comment>
<feature type="active site" evidence="13">
    <location>
        <position position="113"/>
    </location>
</feature>
<keyword evidence="9 13" id="KW-0275">Fatty acid biosynthesis</keyword>
<comment type="catalytic activity">
    <reaction evidence="12">
        <text>malonyl-[ACP] + acetyl-CoA + H(+) = 3-oxobutanoyl-[ACP] + CO2 + CoA</text>
        <dbReference type="Rhea" id="RHEA:12080"/>
        <dbReference type="Rhea" id="RHEA-COMP:9623"/>
        <dbReference type="Rhea" id="RHEA-COMP:9625"/>
        <dbReference type="ChEBI" id="CHEBI:15378"/>
        <dbReference type="ChEBI" id="CHEBI:16526"/>
        <dbReference type="ChEBI" id="CHEBI:57287"/>
        <dbReference type="ChEBI" id="CHEBI:57288"/>
        <dbReference type="ChEBI" id="CHEBI:78449"/>
        <dbReference type="ChEBI" id="CHEBI:78450"/>
        <dbReference type="EC" id="2.3.1.180"/>
    </reaction>
    <physiologicalReaction direction="left-to-right" evidence="12">
        <dbReference type="Rhea" id="RHEA:12081"/>
    </physiologicalReaction>
</comment>
<protein>
    <recommendedName>
        <fullName evidence="3 13">Beta-ketoacyl-[acyl-carrier-protein] synthase III</fullName>
        <shortName evidence="13">Beta-ketoacyl-ACP synthase III</shortName>
        <shortName evidence="13">KAS III</shortName>
        <ecNumber evidence="3 13">2.3.1.180</ecNumber>
    </recommendedName>
    <alternativeName>
        <fullName evidence="13">3-oxoacyl-[acyl-carrier-protein] synthase 3</fullName>
    </alternativeName>
    <alternativeName>
        <fullName evidence="13">3-oxoacyl-[acyl-carrier-protein] synthase III</fullName>
    </alternativeName>
</protein>
<evidence type="ECO:0000256" key="12">
    <source>
        <dbReference type="ARBA" id="ARBA00051096"/>
    </source>
</evidence>
<dbReference type="GO" id="GO:0044550">
    <property type="term" value="P:secondary metabolite biosynthetic process"/>
    <property type="evidence" value="ECO:0007669"/>
    <property type="project" value="TreeGrafter"/>
</dbReference>
<evidence type="ECO:0000256" key="5">
    <source>
        <dbReference type="ARBA" id="ARBA00022516"/>
    </source>
</evidence>
<dbReference type="RefSeq" id="WP_139457072.1">
    <property type="nucleotide sequence ID" value="NZ_VDCH01000014.1"/>
</dbReference>
<sequence length="329" mass="36014">MKAAISTTAKYLPEEVLSNKDLERILETNDEWIRTRTGISERRILRDPEKATSYMATEVARMLLEKRGICADEIDLIIVATMTPDMIFPSTACLVQGNIQAKNAWAFDLSAACSGFLYALNTGAQFIESGNCKKVMVIGADKMSSIIDYTDRSTAILFGDGAGGVLLEAAQEDGYGVLDARLYSDGLNGPNHLLMRGGGSLHPASHETIDQHMHFIQQDGKQVFKAAVMAMADVAEEIMQRNGLTSETIDWLVPHQANQRIIHATAERMGITEEKVVMNIAHYGNTTAGTVPICLAELDEQGKLHKGSNLVLVSFGAGYTWGGIYVRWQ</sequence>
<evidence type="ECO:0000256" key="4">
    <source>
        <dbReference type="ARBA" id="ARBA00022490"/>
    </source>
</evidence>
<dbReference type="InterPro" id="IPR004655">
    <property type="entry name" value="FabH"/>
</dbReference>
<dbReference type="Gene3D" id="3.40.47.10">
    <property type="match status" value="1"/>
</dbReference>
<dbReference type="PANTHER" id="PTHR34069:SF2">
    <property type="entry name" value="BETA-KETOACYL-[ACYL-CARRIER-PROTEIN] SYNTHASE III"/>
    <property type="match status" value="1"/>
</dbReference>
<dbReference type="EMBL" id="VDCH01000014">
    <property type="protein sequence ID" value="TNJ38718.1"/>
    <property type="molecule type" value="Genomic_DNA"/>
</dbReference>
<comment type="subcellular location">
    <subcellularLocation>
        <location evidence="13">Cytoplasm</location>
    </subcellularLocation>
</comment>
<evidence type="ECO:0000256" key="8">
    <source>
        <dbReference type="ARBA" id="ARBA00023098"/>
    </source>
</evidence>
<feature type="active site" evidence="13">
    <location>
        <position position="255"/>
    </location>
</feature>
<dbReference type="Pfam" id="PF08545">
    <property type="entry name" value="ACP_syn_III"/>
    <property type="match status" value="1"/>
</dbReference>
<feature type="domain" description="Beta-ketoacyl-[acyl-carrier-protein] synthase III N-terminal" evidence="15">
    <location>
        <begin position="107"/>
        <end position="186"/>
    </location>
</feature>
<evidence type="ECO:0000259" key="15">
    <source>
        <dbReference type="Pfam" id="PF08545"/>
    </source>
</evidence>
<keyword evidence="11 13" id="KW-0012">Acyltransferase</keyword>
<evidence type="ECO:0000256" key="7">
    <source>
        <dbReference type="ARBA" id="ARBA00022832"/>
    </source>
</evidence>
<keyword evidence="8 13" id="KW-0443">Lipid metabolism</keyword>
<keyword evidence="4 13" id="KW-0963">Cytoplasm</keyword>
<organism evidence="16 17">
    <name type="scientific">Chlorobaculum thiosulfatiphilum</name>
    <name type="common">Chlorobium limicola f.sp. thiosulfatophilum</name>
    <dbReference type="NCBI Taxonomy" id="115852"/>
    <lineage>
        <taxon>Bacteria</taxon>
        <taxon>Pseudomonadati</taxon>
        <taxon>Chlorobiota</taxon>
        <taxon>Chlorobiia</taxon>
        <taxon>Chlorobiales</taxon>
        <taxon>Chlorobiaceae</taxon>
        <taxon>Chlorobaculum</taxon>
    </lineage>
</organism>
<gene>
    <name evidence="13" type="primary">fabH</name>
    <name evidence="16" type="ORF">FGF66_07660</name>
</gene>
<dbReference type="OrthoDB" id="9815506at2"/>
<keyword evidence="10 13" id="KW-0511">Multifunctional enzyme</keyword>
<dbReference type="InterPro" id="IPR013751">
    <property type="entry name" value="ACP_syn_III_N"/>
</dbReference>
<dbReference type="EC" id="2.3.1.180" evidence="3 13"/>
<comment type="function">
    <text evidence="13">Catalyzes the condensation reaction of fatty acid synthesis by the addition to an acyl acceptor of two carbons from malonyl-ACP. Catalyzes the first condensation reaction which initiates fatty acid synthesis and may therefore play a role in governing the total rate of fatty acid production. Possesses both acetoacetyl-ACP synthase and acetyl transacylase activities. Its substrate specificity determines the biosynthesis of branched-chain and/or straight-chain of fatty acids.</text>
</comment>
<evidence type="ECO:0000256" key="2">
    <source>
        <dbReference type="ARBA" id="ARBA00008642"/>
    </source>
</evidence>
<dbReference type="GO" id="GO:0004315">
    <property type="term" value="F:3-oxoacyl-[acyl-carrier-protein] synthase activity"/>
    <property type="evidence" value="ECO:0007669"/>
    <property type="project" value="InterPro"/>
</dbReference>
<keyword evidence="17" id="KW-1185">Reference proteome</keyword>
<evidence type="ECO:0000259" key="14">
    <source>
        <dbReference type="Pfam" id="PF08541"/>
    </source>
</evidence>
<dbReference type="GO" id="GO:0033818">
    <property type="term" value="F:beta-ketoacyl-acyl-carrier-protein synthase III activity"/>
    <property type="evidence" value="ECO:0007669"/>
    <property type="project" value="UniProtKB-UniRule"/>
</dbReference>
<evidence type="ECO:0000256" key="10">
    <source>
        <dbReference type="ARBA" id="ARBA00023268"/>
    </source>
</evidence>
<evidence type="ECO:0000313" key="16">
    <source>
        <dbReference type="EMBL" id="TNJ38718.1"/>
    </source>
</evidence>
<accession>A0A5C4S670</accession>
<dbReference type="PANTHER" id="PTHR34069">
    <property type="entry name" value="3-OXOACYL-[ACYL-CARRIER-PROTEIN] SYNTHASE 3"/>
    <property type="match status" value="1"/>
</dbReference>
<evidence type="ECO:0000256" key="11">
    <source>
        <dbReference type="ARBA" id="ARBA00023315"/>
    </source>
</evidence>
<dbReference type="NCBIfam" id="NF006829">
    <property type="entry name" value="PRK09352.1"/>
    <property type="match status" value="1"/>
</dbReference>
<feature type="domain" description="Beta-ketoacyl-[acyl-carrier-protein] synthase III C-terminal" evidence="14">
    <location>
        <begin position="239"/>
        <end position="328"/>
    </location>
</feature>
<dbReference type="NCBIfam" id="TIGR00747">
    <property type="entry name" value="fabH"/>
    <property type="match status" value="1"/>
</dbReference>
<dbReference type="SUPFAM" id="SSF53901">
    <property type="entry name" value="Thiolase-like"/>
    <property type="match status" value="1"/>
</dbReference>
<reference evidence="16 17" key="1">
    <citation type="submission" date="2019-05" db="EMBL/GenBank/DDBJ databases">
        <title>Draft Whole-Genome sequence of the green sulfur bacterium Chlorobaculum thiosulfatiphilum DSM 249.</title>
        <authorList>
            <person name="Meyer T.E."/>
            <person name="Kyndt J.A."/>
        </authorList>
    </citation>
    <scope>NUCLEOTIDE SEQUENCE [LARGE SCALE GENOMIC DNA]</scope>
    <source>
        <strain evidence="16 17">DSM 249</strain>
    </source>
</reference>